<name>A0ABX4MCS0_9ACTO</name>
<evidence type="ECO:0000313" key="3">
    <source>
        <dbReference type="EMBL" id="PHP53293.1"/>
    </source>
</evidence>
<keyword evidence="4" id="KW-1185">Reference proteome</keyword>
<organism evidence="3 4">
    <name type="scientific">Actinomyces ruminis</name>
    <dbReference type="NCBI Taxonomy" id="1937003"/>
    <lineage>
        <taxon>Bacteria</taxon>
        <taxon>Bacillati</taxon>
        <taxon>Actinomycetota</taxon>
        <taxon>Actinomycetes</taxon>
        <taxon>Actinomycetales</taxon>
        <taxon>Actinomycetaceae</taxon>
        <taxon>Actinomyces</taxon>
    </lineage>
</organism>
<gene>
    <name evidence="3" type="ORF">BW737_003805</name>
</gene>
<dbReference type="PANTHER" id="PTHR40032">
    <property type="entry name" value="EXPORTED PROTEIN-RELATED"/>
    <property type="match status" value="1"/>
</dbReference>
<sequence>MCYRQRRRQFDHYYHLPWGLKMSKTTMARLKIVVVRGLGAATLVTTALAVTPQFLTSAVAANSVVDDDAVLAAVEEYQSSLDALWTDPDTATTASLLTSAQSVVMEVRDGMNEDGTPVASAASEVTLLQATVQDDGTVLAEVSISTTFTYEGMGDSEAPGVWSDRHSIQLTVDDAGNYSVAEDVVESTEVVAGTGDVPDDYAPERSSDTRSSSASMGGGSAGSTAVPVAFVPAYNTSPPDVGAMVNYALTWTSSPNDGDDEDDFNSEYPVLNNNCANFASQVLRAGGWEYDQGINPWSTSFWAPNLWGPAGASRTWVNSAYQYTYVVNGSYFYLDNIWNASAGDLLYVDWDPDGVADGTIDHVMVVTSVSLTGVPRVSQKTPNRSNIPLTQSIRNAEAQGKTSIVWYGLQRDEMLPR</sequence>
<dbReference type="InterPro" id="IPR024301">
    <property type="entry name" value="Amidase_6"/>
</dbReference>
<reference evidence="3 4" key="1">
    <citation type="submission" date="2017-10" db="EMBL/GenBank/DDBJ databases">
        <title>Draft genome sequence of cellulolytic Actinomyces sp CtC72 isolated from cattle rumen fluid.</title>
        <authorList>
            <person name="Joshi A.J."/>
            <person name="Vasudevan G."/>
            <person name="Lanjekar V.B."/>
            <person name="Hivarkar S."/>
            <person name="Engineer A."/>
            <person name="Pore S.D."/>
            <person name="Dhakephalkar P.K."/>
            <person name="Dagar S."/>
        </authorList>
    </citation>
    <scope>NUCLEOTIDE SEQUENCE [LARGE SCALE GENOMIC DNA]</scope>
    <source>
        <strain evidence="4">CtC72</strain>
    </source>
</reference>
<dbReference type="Proteomes" id="UP000194577">
    <property type="component" value="Unassembled WGS sequence"/>
</dbReference>
<dbReference type="EMBL" id="MTPX02000025">
    <property type="protein sequence ID" value="PHP53293.1"/>
    <property type="molecule type" value="Genomic_DNA"/>
</dbReference>
<feature type="region of interest" description="Disordered" evidence="1">
    <location>
        <begin position="192"/>
        <end position="220"/>
    </location>
</feature>
<protein>
    <recommendedName>
        <fullName evidence="2">Putative amidase domain-containing protein</fullName>
    </recommendedName>
</protein>
<evidence type="ECO:0000259" key="2">
    <source>
        <dbReference type="Pfam" id="PF12671"/>
    </source>
</evidence>
<proteinExistence type="predicted"/>
<evidence type="ECO:0000313" key="4">
    <source>
        <dbReference type="Proteomes" id="UP000194577"/>
    </source>
</evidence>
<comment type="caution">
    <text evidence="3">The sequence shown here is derived from an EMBL/GenBank/DDBJ whole genome shotgun (WGS) entry which is preliminary data.</text>
</comment>
<dbReference type="PANTHER" id="PTHR40032:SF1">
    <property type="entry name" value="EXPORTED PROTEIN"/>
    <property type="match status" value="1"/>
</dbReference>
<feature type="domain" description="Putative amidase" evidence="2">
    <location>
        <begin position="243"/>
        <end position="394"/>
    </location>
</feature>
<evidence type="ECO:0000256" key="1">
    <source>
        <dbReference type="SAM" id="MobiDB-lite"/>
    </source>
</evidence>
<dbReference type="Pfam" id="PF12671">
    <property type="entry name" value="Amidase_6"/>
    <property type="match status" value="1"/>
</dbReference>
<accession>A0ABX4MCS0</accession>